<dbReference type="AlphaFoldDB" id="A0A3D8Y3Y6"/>
<dbReference type="InterPro" id="IPR029063">
    <property type="entry name" value="SAM-dependent_MTases_sf"/>
</dbReference>
<keyword evidence="2" id="KW-0808">Transferase</keyword>
<reference evidence="2 3" key="1">
    <citation type="submission" date="2018-07" db="EMBL/GenBank/DDBJ databases">
        <title>Dyadobacter roseus sp. nov., isolated from rose rhizosphere soil.</title>
        <authorList>
            <person name="Chen L."/>
        </authorList>
    </citation>
    <scope>NUCLEOTIDE SEQUENCE [LARGE SCALE GENOMIC DNA]</scope>
    <source>
        <strain evidence="2 3">RS19</strain>
    </source>
</reference>
<dbReference type="Gene3D" id="3.40.50.150">
    <property type="entry name" value="Vaccinia Virus protein VP39"/>
    <property type="match status" value="1"/>
</dbReference>
<dbReference type="PROSITE" id="PS01330">
    <property type="entry name" value="PABS_1"/>
    <property type="match status" value="1"/>
</dbReference>
<evidence type="ECO:0000259" key="1">
    <source>
        <dbReference type="Pfam" id="PF13649"/>
    </source>
</evidence>
<dbReference type="GO" id="GO:0008168">
    <property type="term" value="F:methyltransferase activity"/>
    <property type="evidence" value="ECO:0007669"/>
    <property type="project" value="UniProtKB-KW"/>
</dbReference>
<evidence type="ECO:0000313" key="3">
    <source>
        <dbReference type="Proteomes" id="UP000256373"/>
    </source>
</evidence>
<comment type="caution">
    <text evidence="2">The sequence shown here is derived from an EMBL/GenBank/DDBJ whole genome shotgun (WGS) entry which is preliminary data.</text>
</comment>
<dbReference type="InterPro" id="IPR041698">
    <property type="entry name" value="Methyltransf_25"/>
</dbReference>
<protein>
    <submittedName>
        <fullName evidence="2">Methyltransferase type 12</fullName>
    </submittedName>
</protein>
<keyword evidence="2" id="KW-0489">Methyltransferase</keyword>
<keyword evidence="3" id="KW-1185">Reference proteome</keyword>
<dbReference type="CDD" id="cd02440">
    <property type="entry name" value="AdoMet_MTases"/>
    <property type="match status" value="1"/>
</dbReference>
<dbReference type="GO" id="GO:0032259">
    <property type="term" value="P:methylation"/>
    <property type="evidence" value="ECO:0007669"/>
    <property type="project" value="UniProtKB-KW"/>
</dbReference>
<dbReference type="EMBL" id="QNUL01000033">
    <property type="protein sequence ID" value="REA56897.1"/>
    <property type="molecule type" value="Genomic_DNA"/>
</dbReference>
<sequence>MNNNYDPIASHYDRLSRIIFGRNLILSQTCLLQHIPSNSSILIVGGGTGWILSELAKTHTSGLRITYVEISEKMINLAKKRNNGKNSIEFVNLAIEAYDTNQTFDIIITAFLFDNFGEEKVKLVFDKLSQLLTVHGKWLFADFHIDEKKSHCWQRVLLKAMLYFFRVICHIESRHLVPVKTLFAQNKFRGMYVYQRMYGFIKSYVYVRISPE</sequence>
<feature type="domain" description="Methyltransferase" evidence="1">
    <location>
        <begin position="41"/>
        <end position="136"/>
    </location>
</feature>
<dbReference type="Pfam" id="PF13649">
    <property type="entry name" value="Methyltransf_25"/>
    <property type="match status" value="1"/>
</dbReference>
<dbReference type="RefSeq" id="WP_115833816.1">
    <property type="nucleotide sequence ID" value="NZ_QNUL01000033.1"/>
</dbReference>
<gene>
    <name evidence="2" type="ORF">DSL64_25650</name>
</gene>
<organism evidence="2 3">
    <name type="scientific">Dyadobacter luteus</name>
    <dbReference type="NCBI Taxonomy" id="2259619"/>
    <lineage>
        <taxon>Bacteria</taxon>
        <taxon>Pseudomonadati</taxon>
        <taxon>Bacteroidota</taxon>
        <taxon>Cytophagia</taxon>
        <taxon>Cytophagales</taxon>
        <taxon>Spirosomataceae</taxon>
        <taxon>Dyadobacter</taxon>
    </lineage>
</organism>
<dbReference type="Proteomes" id="UP000256373">
    <property type="component" value="Unassembled WGS sequence"/>
</dbReference>
<evidence type="ECO:0000313" key="2">
    <source>
        <dbReference type="EMBL" id="REA56897.1"/>
    </source>
</evidence>
<accession>A0A3D8Y3Y6</accession>
<dbReference type="SUPFAM" id="SSF53335">
    <property type="entry name" value="S-adenosyl-L-methionine-dependent methyltransferases"/>
    <property type="match status" value="1"/>
</dbReference>
<name>A0A3D8Y3Y6_9BACT</name>
<dbReference type="InterPro" id="IPR030373">
    <property type="entry name" value="PABS_CS"/>
</dbReference>
<dbReference type="OrthoDB" id="836632at2"/>
<proteinExistence type="predicted"/>